<feature type="domain" description="SAM" evidence="3">
    <location>
        <begin position="56"/>
        <end position="124"/>
    </location>
</feature>
<sequence>MDHIDMFSRHVNSLLVDASSKPKDIAMLLSPVRASQRAQMESSIWSTSLPAEIKLWKTKDVTEWLNKIGNGRFIGRFDDAVEKLQINGQLLLTASDEWLETQMELKDEMEKSVIFNCLHQLKLVLSLPCSLFFLIFQKKKKTPRYYKIESAAMLYYHQDLYELAMDTLLYLLQNNDENCKVFRQKRCNRAVYALLKSSNHAKPAIKVIRNQMGEEAVNDLLASLNAEKESYEYRINMLEALRQMMNESSEAAAHIKNTWHELGGFATVLSLLASLDSLWPACDDVTSQLAIELIDKAFAVIGSVLQSHPRNRAYFWFSSWNNIADVIIVTGVLKSNHCQRLFQTLFHLAVEKVDQVKGEVDIDAVQGSEERKYNQEDISINLQQEKQQQLQSQSKHSFDHSSEVLFLKNPEAILIILKALRLCSEQLQLQIFQKLLTLINLHIAGSNGEK</sequence>
<accession>X6ND05</accession>
<dbReference type="Gene3D" id="1.10.150.50">
    <property type="entry name" value="Transcription Factor, Ets-1"/>
    <property type="match status" value="1"/>
</dbReference>
<dbReference type="EMBL" id="ASPP01009788">
    <property type="protein sequence ID" value="ETO23654.1"/>
    <property type="molecule type" value="Genomic_DNA"/>
</dbReference>
<evidence type="ECO:0000313" key="4">
    <source>
        <dbReference type="EMBL" id="ETO23654.1"/>
    </source>
</evidence>
<dbReference type="Proteomes" id="UP000023152">
    <property type="component" value="Unassembled WGS sequence"/>
</dbReference>
<evidence type="ECO:0000256" key="1">
    <source>
        <dbReference type="ARBA" id="ARBA00022574"/>
    </source>
</evidence>
<dbReference type="InterPro" id="IPR013761">
    <property type="entry name" value="SAM/pointed_sf"/>
</dbReference>
<feature type="coiled-coil region" evidence="2">
    <location>
        <begin position="221"/>
        <end position="258"/>
    </location>
</feature>
<dbReference type="InterPro" id="IPR056252">
    <property type="entry name" value="Alfy-like_Arm-like"/>
</dbReference>
<keyword evidence="5" id="KW-1185">Reference proteome</keyword>
<evidence type="ECO:0000256" key="2">
    <source>
        <dbReference type="SAM" id="Coils"/>
    </source>
</evidence>
<comment type="caution">
    <text evidence="4">The sequence shown here is derived from an EMBL/GenBank/DDBJ whole genome shotgun (WGS) entry which is preliminary data.</text>
</comment>
<dbReference type="PANTHER" id="PTHR46108">
    <property type="entry name" value="BLUE CHEESE"/>
    <property type="match status" value="1"/>
</dbReference>
<dbReference type="AlphaFoldDB" id="X6ND05"/>
<dbReference type="PANTHER" id="PTHR46108:SF4">
    <property type="entry name" value="BLUE CHEESE"/>
    <property type="match status" value="1"/>
</dbReference>
<protein>
    <recommendedName>
        <fullName evidence="3">SAM domain-containing protein</fullName>
    </recommendedName>
</protein>
<feature type="non-terminal residue" evidence="4">
    <location>
        <position position="450"/>
    </location>
</feature>
<proteinExistence type="predicted"/>
<dbReference type="Pfam" id="PF23295">
    <property type="entry name" value="Arm_4"/>
    <property type="match status" value="1"/>
</dbReference>
<dbReference type="SUPFAM" id="SSF47769">
    <property type="entry name" value="SAM/Pointed domain"/>
    <property type="match status" value="1"/>
</dbReference>
<gene>
    <name evidence="4" type="ORF">RFI_13525</name>
</gene>
<reference evidence="4 5" key="1">
    <citation type="journal article" date="2013" name="Curr. Biol.">
        <title>The Genome of the Foraminiferan Reticulomyxa filosa.</title>
        <authorList>
            <person name="Glockner G."/>
            <person name="Hulsmann N."/>
            <person name="Schleicher M."/>
            <person name="Noegel A.A."/>
            <person name="Eichinger L."/>
            <person name="Gallinger C."/>
            <person name="Pawlowski J."/>
            <person name="Sierra R."/>
            <person name="Euteneuer U."/>
            <person name="Pillet L."/>
            <person name="Moustafa A."/>
            <person name="Platzer M."/>
            <person name="Groth M."/>
            <person name="Szafranski K."/>
            <person name="Schliwa M."/>
        </authorList>
    </citation>
    <scope>NUCLEOTIDE SEQUENCE [LARGE SCALE GENOMIC DNA]</scope>
</reference>
<dbReference type="InterPro" id="IPR016024">
    <property type="entry name" value="ARM-type_fold"/>
</dbReference>
<keyword evidence="1" id="KW-0853">WD repeat</keyword>
<evidence type="ECO:0000313" key="5">
    <source>
        <dbReference type="Proteomes" id="UP000023152"/>
    </source>
</evidence>
<keyword evidence="2" id="KW-0175">Coiled coil</keyword>
<organism evidence="4 5">
    <name type="scientific">Reticulomyxa filosa</name>
    <dbReference type="NCBI Taxonomy" id="46433"/>
    <lineage>
        <taxon>Eukaryota</taxon>
        <taxon>Sar</taxon>
        <taxon>Rhizaria</taxon>
        <taxon>Retaria</taxon>
        <taxon>Foraminifera</taxon>
        <taxon>Monothalamids</taxon>
        <taxon>Reticulomyxidae</taxon>
        <taxon>Reticulomyxa</taxon>
    </lineage>
</organism>
<evidence type="ECO:0000259" key="3">
    <source>
        <dbReference type="PROSITE" id="PS50105"/>
    </source>
</evidence>
<dbReference type="InterPro" id="IPR001660">
    <property type="entry name" value="SAM"/>
</dbReference>
<dbReference type="SUPFAM" id="SSF48371">
    <property type="entry name" value="ARM repeat"/>
    <property type="match status" value="1"/>
</dbReference>
<dbReference type="InterPro" id="IPR051944">
    <property type="entry name" value="BEACH_domain_protein"/>
</dbReference>
<name>X6ND05_RETFI</name>
<dbReference type="PROSITE" id="PS50105">
    <property type="entry name" value="SAM_DOMAIN"/>
    <property type="match status" value="1"/>
</dbReference>